<dbReference type="RefSeq" id="WP_071090422.1">
    <property type="nucleotide sequence ID" value="NZ_MBLM01000161.1"/>
</dbReference>
<feature type="region of interest" description="Disordered" evidence="1">
    <location>
        <begin position="111"/>
        <end position="135"/>
    </location>
</feature>
<organism evidence="2 3">
    <name type="scientific">Parafrankia colletiae</name>
    <dbReference type="NCBI Taxonomy" id="573497"/>
    <lineage>
        <taxon>Bacteria</taxon>
        <taxon>Bacillati</taxon>
        <taxon>Actinomycetota</taxon>
        <taxon>Actinomycetes</taxon>
        <taxon>Frankiales</taxon>
        <taxon>Frankiaceae</taxon>
        <taxon>Parafrankia</taxon>
    </lineage>
</organism>
<protein>
    <submittedName>
        <fullName evidence="2">Uncharacterized protein</fullName>
    </submittedName>
</protein>
<feature type="compositionally biased region" description="Polar residues" evidence="1">
    <location>
        <begin position="563"/>
        <end position="575"/>
    </location>
</feature>
<dbReference type="AlphaFoldDB" id="A0A1S1Q3W5"/>
<feature type="region of interest" description="Disordered" evidence="1">
    <location>
        <begin position="776"/>
        <end position="811"/>
    </location>
</feature>
<feature type="compositionally biased region" description="Pro residues" evidence="1">
    <location>
        <begin position="337"/>
        <end position="346"/>
    </location>
</feature>
<feature type="compositionally biased region" description="Low complexity" evidence="1">
    <location>
        <begin position="538"/>
        <end position="561"/>
    </location>
</feature>
<comment type="caution">
    <text evidence="2">The sequence shown here is derived from an EMBL/GenBank/DDBJ whole genome shotgun (WGS) entry which is preliminary data.</text>
</comment>
<dbReference type="EMBL" id="MBLM01000161">
    <property type="protein sequence ID" value="OHV29598.1"/>
    <property type="molecule type" value="Genomic_DNA"/>
</dbReference>
<feature type="region of interest" description="Disordered" evidence="1">
    <location>
        <begin position="333"/>
        <end position="397"/>
    </location>
</feature>
<evidence type="ECO:0000256" key="1">
    <source>
        <dbReference type="SAM" id="MobiDB-lite"/>
    </source>
</evidence>
<name>A0A1S1Q3W5_9ACTN</name>
<gene>
    <name evidence="2" type="ORF">CC117_28975</name>
</gene>
<feature type="region of interest" description="Disordered" evidence="1">
    <location>
        <begin position="533"/>
        <end position="631"/>
    </location>
</feature>
<reference evidence="3" key="1">
    <citation type="submission" date="2016-07" db="EMBL/GenBank/DDBJ databases">
        <title>Sequence Frankia sp. strain CcI1.17.</title>
        <authorList>
            <person name="Ghodhbane-Gtari F."/>
            <person name="Swanson E."/>
            <person name="Gueddou A."/>
            <person name="Morris K."/>
            <person name="Hezbri K."/>
            <person name="Ktari A."/>
            <person name="Nouioui I."/>
            <person name="Abebe-Akele F."/>
            <person name="Simpson S."/>
            <person name="Thomas K."/>
            <person name="Gtari M."/>
            <person name="Tisa L.S."/>
            <person name="Hurst S."/>
        </authorList>
    </citation>
    <scope>NUCLEOTIDE SEQUENCE [LARGE SCALE GENOMIC DNA]</scope>
    <source>
        <strain evidence="3">Cc1.17</strain>
    </source>
</reference>
<feature type="compositionally biased region" description="Pro residues" evidence="1">
    <location>
        <begin position="353"/>
        <end position="373"/>
    </location>
</feature>
<feature type="compositionally biased region" description="Low complexity" evidence="1">
    <location>
        <begin position="786"/>
        <end position="811"/>
    </location>
</feature>
<dbReference type="Proteomes" id="UP000179627">
    <property type="component" value="Unassembled WGS sequence"/>
</dbReference>
<keyword evidence="3" id="KW-1185">Reference proteome</keyword>
<evidence type="ECO:0000313" key="2">
    <source>
        <dbReference type="EMBL" id="OHV29598.1"/>
    </source>
</evidence>
<feature type="compositionally biased region" description="Gly residues" evidence="1">
    <location>
        <begin position="592"/>
        <end position="606"/>
    </location>
</feature>
<evidence type="ECO:0000313" key="3">
    <source>
        <dbReference type="Proteomes" id="UP000179627"/>
    </source>
</evidence>
<dbReference type="OrthoDB" id="9817279at2"/>
<accession>A0A1S1Q3W5</accession>
<proteinExistence type="predicted"/>
<sequence length="811" mass="87010">MTPGRLDQNEFEFVDERGGFVLVASSITNPDERERWLRWLAGWENVNRTNRVSQPRTSRAYLRAGENAAVVLREQTGEDSRRGMRVSVLIGRSGDLTARFAARIARWPDGRPWPPARGGEEVARLPPRGPADYGVRRPDQQTDVAWHGELRVTSPAPDLGEVLLQDPLAVTLAAVLRQRADEAAGQGRQVVLVGADEPTATALVVALTGLLSYVGDDPRWPTFSTFEATYPRVAAHPHDPKMIFMPDRVEPERGFDRPVAYVYLAPALCGEGQQPYVAHRAAGPDPFARIARAVIRAGTIGLSEGQWRAFPVLADRWLQRPADWAAQVDAWAASHGVPPPPGPGEPAPHFSSDPPPSVLPPSVPPTTMPPPPDRSTDPRSGPSKPDSGTGAPPRTPHDAEELLRRAIRNFPDAGPFPRSMHTVDAFIQLARTRQWLNSNERNLVKAFLLRTFHWEQRPVTEAETGTAGSRSIRLPATEALAAVPLRQDLAANELVECLLEVLQLNADNRSGDLGRHLRRALELLVAFRPLPPAARDQPAATAPGPATRTSPSAAGVSPAAGWPTTSGDSAGSGNPASAVDPASSGDWAGSGNRVGSGDWAGSGNRVGSGDWARPAGTAGGLQHGSADQPSVQQDLPAAIETGASAYTAGPAQPAVVVPVGEPALRIDDVFVIHLQQLVAVAAETVRLRPPVEGLLMTASLLGTAAWLPSEAVTEVLRASVAHRDDEPLVAQDLDLERSWMQPIRAVPPAAGTDLDELQYTVWAELERLAGELRGLNRTPADQTPADQTPADQTVTDQTVTDWTYTDQAARD</sequence>